<proteinExistence type="predicted"/>
<reference evidence="1" key="1">
    <citation type="submission" date="2020-10" db="EMBL/GenBank/DDBJ databases">
        <authorList>
            <person name="Gilroy R."/>
        </authorList>
    </citation>
    <scope>NUCLEOTIDE SEQUENCE</scope>
    <source>
        <strain evidence="1">CHK180-2868</strain>
    </source>
</reference>
<gene>
    <name evidence="1" type="ORF">IAB28_02945</name>
</gene>
<evidence type="ECO:0008006" key="3">
    <source>
        <dbReference type="Google" id="ProtNLM"/>
    </source>
</evidence>
<dbReference type="Proteomes" id="UP000824250">
    <property type="component" value="Unassembled WGS sequence"/>
</dbReference>
<reference evidence="1" key="2">
    <citation type="journal article" date="2021" name="PeerJ">
        <title>Extensive microbial diversity within the chicken gut microbiome revealed by metagenomics and culture.</title>
        <authorList>
            <person name="Gilroy R."/>
            <person name="Ravi A."/>
            <person name="Getino M."/>
            <person name="Pursley I."/>
            <person name="Horton D.L."/>
            <person name="Alikhan N.F."/>
            <person name="Baker D."/>
            <person name="Gharbi K."/>
            <person name="Hall N."/>
            <person name="Watson M."/>
            <person name="Adriaenssens E.M."/>
            <person name="Foster-Nyarko E."/>
            <person name="Jarju S."/>
            <person name="Secka A."/>
            <person name="Antonio M."/>
            <person name="Oren A."/>
            <person name="Chaudhuri R.R."/>
            <person name="La Ragione R."/>
            <person name="Hildebrand F."/>
            <person name="Pallen M.J."/>
        </authorList>
    </citation>
    <scope>NUCLEOTIDE SEQUENCE</scope>
    <source>
        <strain evidence="1">CHK180-2868</strain>
    </source>
</reference>
<dbReference type="AlphaFoldDB" id="A0A9D1D488"/>
<dbReference type="EMBL" id="DVGC01000014">
    <property type="protein sequence ID" value="HIR04906.1"/>
    <property type="molecule type" value="Genomic_DNA"/>
</dbReference>
<protein>
    <recommendedName>
        <fullName evidence="3">HTH cro/C1-type domain-containing protein</fullName>
    </recommendedName>
</protein>
<comment type="caution">
    <text evidence="1">The sequence shown here is derived from an EMBL/GenBank/DDBJ whole genome shotgun (WGS) entry which is preliminary data.</text>
</comment>
<evidence type="ECO:0000313" key="2">
    <source>
        <dbReference type="Proteomes" id="UP000824250"/>
    </source>
</evidence>
<accession>A0A9D1D488</accession>
<evidence type="ECO:0000313" key="1">
    <source>
        <dbReference type="EMBL" id="HIR04906.1"/>
    </source>
</evidence>
<name>A0A9D1D488_9FIRM</name>
<sequence length="485" mass="56543">MKERSFSSLLELFIRESGYTNFSFARITGINRVNIQRYVSGDRVPSRQVFEIIRANLNLNRQEQKELTERYLLALYGADFYFQRKAIREILERTADMSAVEPEISALIRDGSEKLQTVHGRVAVERFVWSRLSQALKEDTVHACVYIPAEIFELNRFVPAVDGNGRLAPGRLKIIQLVQLVKRADAVSFRYHNLRVLNNLMPYYFQAGEDYETYFYYHNYPVMDGNNGLLYPYYVIFEGHVILLSADMEEAVCIHDREAEIQYRRGFMERIQGAEPFARYYSTAEEMMLHLLEIDNQAGERFFLEYQPCFAVWADRELVEAVVAKDIPRRRELIEGFLQRTAQLADVGRFCHFFTEEGIREFAETGICADYPREYTRPLTLKERRLILDRIAQSIENGEGEIGFINEKSLKLTKRLNAFASGGCGLSLILYDERLGYRFLLIRENSLCRSFMEYIGSMEENGDVHSREKNIAMIRKYANSLPEQE</sequence>
<organism evidence="1 2">
    <name type="scientific">Candidatus Copromonas faecavium</name>
    <name type="common">nom. illeg.</name>
    <dbReference type="NCBI Taxonomy" id="2840740"/>
    <lineage>
        <taxon>Bacteria</taxon>
        <taxon>Bacillati</taxon>
        <taxon>Bacillota</taxon>
        <taxon>Clostridia</taxon>
        <taxon>Lachnospirales</taxon>
        <taxon>Lachnospiraceae</taxon>
        <taxon>Candidatus Copromonas (nom. illeg.)</taxon>
    </lineage>
</organism>